<dbReference type="EMBL" id="JAOQJX010000002">
    <property type="protein sequence ID" value="MCU6746388.1"/>
    <property type="molecule type" value="Genomic_DNA"/>
</dbReference>
<dbReference type="SMART" id="SM00347">
    <property type="entry name" value="HTH_MARR"/>
    <property type="match status" value="1"/>
</dbReference>
<gene>
    <name evidence="5" type="ORF">OCV51_01735</name>
</gene>
<dbReference type="RefSeq" id="WP_059068483.1">
    <property type="nucleotide sequence ID" value="NZ_JAOQJX010000002.1"/>
</dbReference>
<evidence type="ECO:0000259" key="4">
    <source>
        <dbReference type="PROSITE" id="PS50995"/>
    </source>
</evidence>
<keyword evidence="6" id="KW-1185">Reference proteome</keyword>
<comment type="caution">
    <text evidence="5">The sequence shown here is derived from an EMBL/GenBank/DDBJ whole genome shotgun (WGS) entry which is preliminary data.</text>
</comment>
<sequence>MKEKDFHKILEEYYAVFIKINGIYSAFAKEKELSYHALFILYAIYHSENGCTPKEICDKWLIPKQTINSVLRIFDKHGFVCYETCSQDRRNKKVMLSTEGLTYAKPLLDALYSIEKAALKKMGDETVNNLIHCNRLFCEKMEEELKGNDD</sequence>
<keyword evidence="2" id="KW-0238">DNA-binding</keyword>
<dbReference type="PANTHER" id="PTHR42756">
    <property type="entry name" value="TRANSCRIPTIONAL REGULATOR, MARR"/>
    <property type="match status" value="1"/>
</dbReference>
<protein>
    <submittedName>
        <fullName evidence="5">MarR family winged helix-turn-helix transcriptional regulator</fullName>
    </submittedName>
</protein>
<evidence type="ECO:0000256" key="3">
    <source>
        <dbReference type="ARBA" id="ARBA00023163"/>
    </source>
</evidence>
<evidence type="ECO:0000313" key="6">
    <source>
        <dbReference type="Proteomes" id="UP001652394"/>
    </source>
</evidence>
<organism evidence="5 6">
    <name type="scientific">Faecalicatena acetigenes</name>
    <dbReference type="NCBI Taxonomy" id="2981790"/>
    <lineage>
        <taxon>Bacteria</taxon>
        <taxon>Bacillati</taxon>
        <taxon>Bacillota</taxon>
        <taxon>Clostridia</taxon>
        <taxon>Lachnospirales</taxon>
        <taxon>Lachnospiraceae</taxon>
        <taxon>Faecalicatena</taxon>
    </lineage>
</organism>
<accession>A0ABT2T7Z0</accession>
<dbReference type="InterPro" id="IPR036388">
    <property type="entry name" value="WH-like_DNA-bd_sf"/>
</dbReference>
<reference evidence="5 6" key="1">
    <citation type="journal article" date="2021" name="ISME Commun">
        <title>Automated analysis of genomic sequences facilitates high-throughput and comprehensive description of bacteria.</title>
        <authorList>
            <person name="Hitch T.C.A."/>
        </authorList>
    </citation>
    <scope>NUCLEOTIDE SEQUENCE [LARGE SCALE GENOMIC DNA]</scope>
    <source>
        <strain evidence="5 6">H2_18</strain>
    </source>
</reference>
<dbReference type="Pfam" id="PF12802">
    <property type="entry name" value="MarR_2"/>
    <property type="match status" value="1"/>
</dbReference>
<evidence type="ECO:0000256" key="1">
    <source>
        <dbReference type="ARBA" id="ARBA00023015"/>
    </source>
</evidence>
<dbReference type="InterPro" id="IPR000835">
    <property type="entry name" value="HTH_MarR-typ"/>
</dbReference>
<evidence type="ECO:0000313" key="5">
    <source>
        <dbReference type="EMBL" id="MCU6746388.1"/>
    </source>
</evidence>
<keyword evidence="3" id="KW-0804">Transcription</keyword>
<feature type="domain" description="HTH marR-type" evidence="4">
    <location>
        <begin position="6"/>
        <end position="139"/>
    </location>
</feature>
<dbReference type="Proteomes" id="UP001652394">
    <property type="component" value="Unassembled WGS sequence"/>
</dbReference>
<dbReference type="SUPFAM" id="SSF46785">
    <property type="entry name" value="Winged helix' DNA-binding domain"/>
    <property type="match status" value="1"/>
</dbReference>
<proteinExistence type="predicted"/>
<evidence type="ECO:0000256" key="2">
    <source>
        <dbReference type="ARBA" id="ARBA00023125"/>
    </source>
</evidence>
<keyword evidence="1" id="KW-0805">Transcription regulation</keyword>
<name>A0ABT2T7Z0_9FIRM</name>
<dbReference type="PANTHER" id="PTHR42756:SF1">
    <property type="entry name" value="TRANSCRIPTIONAL REPRESSOR OF EMRAB OPERON"/>
    <property type="match status" value="1"/>
</dbReference>
<dbReference type="Gene3D" id="1.10.10.10">
    <property type="entry name" value="Winged helix-like DNA-binding domain superfamily/Winged helix DNA-binding domain"/>
    <property type="match status" value="1"/>
</dbReference>
<dbReference type="InterPro" id="IPR036390">
    <property type="entry name" value="WH_DNA-bd_sf"/>
</dbReference>
<dbReference type="PROSITE" id="PS50995">
    <property type="entry name" value="HTH_MARR_2"/>
    <property type="match status" value="1"/>
</dbReference>